<feature type="chain" id="PRO_5015790885" description="Cell division coordinator CpoB" evidence="2">
    <location>
        <begin position="32"/>
        <end position="262"/>
    </location>
</feature>
<evidence type="ECO:0000256" key="3">
    <source>
        <dbReference type="PROSITE-ProRule" id="PRU00339"/>
    </source>
</evidence>
<dbReference type="HAMAP" id="MF_02066">
    <property type="entry name" value="CpoB"/>
    <property type="match status" value="1"/>
</dbReference>
<dbReference type="InterPro" id="IPR014162">
    <property type="entry name" value="CpoB_C"/>
</dbReference>
<proteinExistence type="inferred from homology"/>
<reference evidence="6 7" key="1">
    <citation type="submission" date="2018-02" db="EMBL/GenBank/DDBJ databases">
        <title>Reclassifiation of [Polyangium] brachysporum DSM 7029 as Guopingzhaonella breviflexa gen. nov., sp. nov., a member of the family Comamonadaceae.</title>
        <authorList>
            <person name="Tang B."/>
        </authorList>
    </citation>
    <scope>NUCLEOTIDE SEQUENCE [LARGE SCALE GENOMIC DNA]</scope>
    <source>
        <strain evidence="6 7">BCRC 80649</strain>
    </source>
</reference>
<evidence type="ECO:0000313" key="6">
    <source>
        <dbReference type="EMBL" id="PPE67778.1"/>
    </source>
</evidence>
<dbReference type="GO" id="GO:0030288">
    <property type="term" value="C:outer membrane-bounded periplasmic space"/>
    <property type="evidence" value="ECO:0007669"/>
    <property type="project" value="UniProtKB-UniRule"/>
</dbReference>
<keyword evidence="3" id="KW-0802">TPR repeat</keyword>
<name>A0A2S5SYR7_9BURK</name>
<dbReference type="EMBL" id="PSNX01000002">
    <property type="protein sequence ID" value="PPE67778.1"/>
    <property type="molecule type" value="Genomic_DNA"/>
</dbReference>
<dbReference type="PROSITE" id="PS50005">
    <property type="entry name" value="TPR"/>
    <property type="match status" value="1"/>
</dbReference>
<dbReference type="InterPro" id="IPR019734">
    <property type="entry name" value="TPR_rpt"/>
</dbReference>
<feature type="repeat" description="TPR" evidence="3">
    <location>
        <begin position="178"/>
        <end position="211"/>
    </location>
</feature>
<comment type="function">
    <text evidence="2">Mediates coordination of peptidoglycan synthesis and outer membrane constriction during cell division.</text>
</comment>
<dbReference type="InterPro" id="IPR039565">
    <property type="entry name" value="BamD-like"/>
</dbReference>
<organism evidence="6 7">
    <name type="scientific">Caldimonas caldifontis</name>
    <dbReference type="NCBI Taxonomy" id="1452508"/>
    <lineage>
        <taxon>Bacteria</taxon>
        <taxon>Pseudomonadati</taxon>
        <taxon>Pseudomonadota</taxon>
        <taxon>Betaproteobacteria</taxon>
        <taxon>Burkholderiales</taxon>
        <taxon>Sphaerotilaceae</taxon>
        <taxon>Caldimonas</taxon>
    </lineage>
</organism>
<dbReference type="Pfam" id="PF16331">
    <property type="entry name" value="TolA_bind_tri"/>
    <property type="match status" value="1"/>
</dbReference>
<dbReference type="InterPro" id="IPR034706">
    <property type="entry name" value="CpoB"/>
</dbReference>
<dbReference type="GO" id="GO:0070206">
    <property type="term" value="P:protein trimerization"/>
    <property type="evidence" value="ECO:0007669"/>
    <property type="project" value="InterPro"/>
</dbReference>
<comment type="similarity">
    <text evidence="2">Belongs to the CpoB family.</text>
</comment>
<dbReference type="Proteomes" id="UP000238605">
    <property type="component" value="Unassembled WGS sequence"/>
</dbReference>
<feature type="coiled-coil region" evidence="2">
    <location>
        <begin position="67"/>
        <end position="108"/>
    </location>
</feature>
<dbReference type="RefSeq" id="WP_104300719.1">
    <property type="nucleotide sequence ID" value="NZ_PSNX01000002.1"/>
</dbReference>
<evidence type="ECO:0000313" key="7">
    <source>
        <dbReference type="Proteomes" id="UP000238605"/>
    </source>
</evidence>
<keyword evidence="2" id="KW-0132">Cell division</keyword>
<dbReference type="GO" id="GO:0043093">
    <property type="term" value="P:FtsZ-dependent cytokinesis"/>
    <property type="evidence" value="ECO:0007669"/>
    <property type="project" value="UniProtKB-UniRule"/>
</dbReference>
<accession>A0A2S5SYR7</accession>
<dbReference type="OrthoDB" id="8525418at2"/>
<sequence length="262" mass="30114" precursor="true">MWKNLSRRVLVAPVGAWLAAVALWTPTGAHALFGDDEARRAILDLRQRFEQSSEAQRAEQARTAEQFDQLRRSLLELNTQLDLMRGEIARLRGRNEELTREIAELQRRQTDIVQGVEERIRQVEPQPVMVDGKEILVRPDERRDYEAALDIFRKGDFNNAAAAFVSFQRRYPGSGYAEAVLYWLGNAHYGRRDYKEALATFRQLVTTAPDHPRAPEAWLSIAMCQIELKDRPGARRTLEDLIKNHPQSEAAREARERLAALK</sequence>
<keyword evidence="7" id="KW-1185">Reference proteome</keyword>
<dbReference type="InterPro" id="IPR032519">
    <property type="entry name" value="YbgF_tri"/>
</dbReference>
<feature type="signal peptide" evidence="2">
    <location>
        <begin position="1"/>
        <end position="31"/>
    </location>
</feature>
<evidence type="ECO:0000256" key="1">
    <source>
        <dbReference type="ARBA" id="ARBA00022729"/>
    </source>
</evidence>
<gene>
    <name evidence="6" type="primary">ygbF</name>
    <name evidence="2" type="synonym">cpoB</name>
    <name evidence="6" type="ORF">C1704_02640</name>
</gene>
<feature type="domain" description="Outer membrane lipoprotein BamD-like" evidence="4">
    <location>
        <begin position="145"/>
        <end position="262"/>
    </location>
</feature>
<keyword evidence="1 2" id="KW-0732">Signal</keyword>
<dbReference type="Gene3D" id="1.25.40.10">
    <property type="entry name" value="Tetratricopeptide repeat domain"/>
    <property type="match status" value="1"/>
</dbReference>
<keyword evidence="2" id="KW-0131">Cell cycle</keyword>
<dbReference type="SUPFAM" id="SSF48452">
    <property type="entry name" value="TPR-like"/>
    <property type="match status" value="1"/>
</dbReference>
<dbReference type="AlphaFoldDB" id="A0A2S5SYR7"/>
<comment type="subcellular location">
    <subcellularLocation>
        <location evidence="2">Periplasm</location>
    </subcellularLocation>
</comment>
<protein>
    <recommendedName>
        <fullName evidence="2">Cell division coordinator CpoB</fullName>
    </recommendedName>
</protein>
<evidence type="ECO:0000256" key="2">
    <source>
        <dbReference type="HAMAP-Rule" id="MF_02066"/>
    </source>
</evidence>
<keyword evidence="2" id="KW-0175">Coiled coil</keyword>
<comment type="caution">
    <text evidence="6">The sequence shown here is derived from an EMBL/GenBank/DDBJ whole genome shotgun (WGS) entry which is preliminary data.</text>
</comment>
<dbReference type="Gene3D" id="1.20.5.110">
    <property type="match status" value="1"/>
</dbReference>
<dbReference type="NCBIfam" id="TIGR02795">
    <property type="entry name" value="tol_pal_ybgF"/>
    <property type="match status" value="1"/>
</dbReference>
<evidence type="ECO:0000259" key="5">
    <source>
        <dbReference type="Pfam" id="PF16331"/>
    </source>
</evidence>
<keyword evidence="2" id="KW-0574">Periplasm</keyword>
<dbReference type="Pfam" id="PF13525">
    <property type="entry name" value="YfiO"/>
    <property type="match status" value="1"/>
</dbReference>
<dbReference type="InterPro" id="IPR011990">
    <property type="entry name" value="TPR-like_helical_dom_sf"/>
</dbReference>
<feature type="domain" description="YbgF trimerisation" evidence="5">
    <location>
        <begin position="65"/>
        <end position="127"/>
    </location>
</feature>
<evidence type="ECO:0000259" key="4">
    <source>
        <dbReference type="Pfam" id="PF13525"/>
    </source>
</evidence>